<accession>A0A0F9C9J9</accession>
<keyword evidence="1" id="KW-1133">Transmembrane helix</keyword>
<gene>
    <name evidence="2" type="ORF">LCGC14_2429800</name>
</gene>
<comment type="caution">
    <text evidence="2">The sequence shown here is derived from an EMBL/GenBank/DDBJ whole genome shotgun (WGS) entry which is preliminary data.</text>
</comment>
<evidence type="ECO:0008006" key="3">
    <source>
        <dbReference type="Google" id="ProtNLM"/>
    </source>
</evidence>
<name>A0A0F9C9J9_9ZZZZ</name>
<sequence length="70" mass="7760">MIKLIMGFVFAIIFLIFASQNMKGININLLVGPPVKVPIIVLVFSSFMCGVVVSLFFTIIGRSRRGKKEV</sequence>
<keyword evidence="1" id="KW-0472">Membrane</keyword>
<organism evidence="2">
    <name type="scientific">marine sediment metagenome</name>
    <dbReference type="NCBI Taxonomy" id="412755"/>
    <lineage>
        <taxon>unclassified sequences</taxon>
        <taxon>metagenomes</taxon>
        <taxon>ecological metagenomes</taxon>
    </lineage>
</organism>
<evidence type="ECO:0000313" key="2">
    <source>
        <dbReference type="EMBL" id="KKL22997.1"/>
    </source>
</evidence>
<evidence type="ECO:0000256" key="1">
    <source>
        <dbReference type="SAM" id="Phobius"/>
    </source>
</evidence>
<reference evidence="2" key="1">
    <citation type="journal article" date="2015" name="Nature">
        <title>Complex archaea that bridge the gap between prokaryotes and eukaryotes.</title>
        <authorList>
            <person name="Spang A."/>
            <person name="Saw J.H."/>
            <person name="Jorgensen S.L."/>
            <person name="Zaremba-Niedzwiedzka K."/>
            <person name="Martijn J."/>
            <person name="Lind A.E."/>
            <person name="van Eijk R."/>
            <person name="Schleper C."/>
            <person name="Guy L."/>
            <person name="Ettema T.J."/>
        </authorList>
    </citation>
    <scope>NUCLEOTIDE SEQUENCE</scope>
</reference>
<feature type="transmembrane region" description="Helical" evidence="1">
    <location>
        <begin position="39"/>
        <end position="60"/>
    </location>
</feature>
<dbReference type="EMBL" id="LAZR01037137">
    <property type="protein sequence ID" value="KKL22997.1"/>
    <property type="molecule type" value="Genomic_DNA"/>
</dbReference>
<keyword evidence="1" id="KW-0812">Transmembrane</keyword>
<dbReference type="AlphaFoldDB" id="A0A0F9C9J9"/>
<proteinExistence type="predicted"/>
<protein>
    <recommendedName>
        <fullName evidence="3">Lipopolysaccharide assembly protein A domain-containing protein</fullName>
    </recommendedName>
</protein>